<dbReference type="GO" id="GO:0047429">
    <property type="term" value="F:nucleoside triphosphate diphosphatase activity"/>
    <property type="evidence" value="ECO:0007669"/>
    <property type="project" value="InterPro"/>
</dbReference>
<dbReference type="PANTHER" id="PTHR46523:SF1">
    <property type="entry name" value="DCTP PYROPHOSPHATASE 1"/>
    <property type="match status" value="1"/>
</dbReference>
<dbReference type="InterPro" id="IPR025984">
    <property type="entry name" value="DCTPP"/>
</dbReference>
<dbReference type="AlphaFoldDB" id="A0A840UWW0"/>
<accession>A0A840UWW0</accession>
<dbReference type="EMBL" id="JACHEO010000025">
    <property type="protein sequence ID" value="MBB5349423.1"/>
    <property type="molecule type" value="Genomic_DNA"/>
</dbReference>
<organism evidence="1 2">
    <name type="scientific">Desulfoprunum benzoelyticum</name>
    <dbReference type="NCBI Taxonomy" id="1506996"/>
    <lineage>
        <taxon>Bacteria</taxon>
        <taxon>Pseudomonadati</taxon>
        <taxon>Thermodesulfobacteriota</taxon>
        <taxon>Desulfobulbia</taxon>
        <taxon>Desulfobulbales</taxon>
        <taxon>Desulfobulbaceae</taxon>
        <taxon>Desulfoprunum</taxon>
    </lineage>
</organism>
<dbReference type="Gene3D" id="1.10.287.1080">
    <property type="entry name" value="MazG-like"/>
    <property type="match status" value="1"/>
</dbReference>
<dbReference type="SUPFAM" id="SSF101386">
    <property type="entry name" value="all-alpha NTP pyrophosphatases"/>
    <property type="match status" value="1"/>
</dbReference>
<evidence type="ECO:0000313" key="1">
    <source>
        <dbReference type="EMBL" id="MBB5349423.1"/>
    </source>
</evidence>
<proteinExistence type="predicted"/>
<keyword evidence="1" id="KW-0378">Hydrolase</keyword>
<protein>
    <submittedName>
        <fullName evidence="1">NTP pyrophosphatase (Non-canonical NTP hydrolase)</fullName>
    </submittedName>
</protein>
<dbReference type="Proteomes" id="UP000539642">
    <property type="component" value="Unassembled WGS sequence"/>
</dbReference>
<evidence type="ECO:0000313" key="2">
    <source>
        <dbReference type="Proteomes" id="UP000539642"/>
    </source>
</evidence>
<sequence length="114" mass="13222">MISKNLLNLLLQFRHEREWEQFHSIRNLSAALCVEAAELLAHFRWARDSDIESIKIQHKTEIESELADVTILLLYICHDLGLSIEDAVAKKIEVNRANYPVEKAKGTFTKYDKL</sequence>
<dbReference type="PIRSF" id="PIRSF029826">
    <property type="entry name" value="UCP029826_pph"/>
    <property type="match status" value="1"/>
</dbReference>
<dbReference type="GO" id="GO:0009143">
    <property type="term" value="P:nucleoside triphosphate catabolic process"/>
    <property type="evidence" value="ECO:0007669"/>
    <property type="project" value="InterPro"/>
</dbReference>
<keyword evidence="2" id="KW-1185">Reference proteome</keyword>
<dbReference type="RefSeq" id="WP_183352219.1">
    <property type="nucleotide sequence ID" value="NZ_JACHEO010000025.1"/>
</dbReference>
<dbReference type="InterPro" id="IPR052555">
    <property type="entry name" value="dCTP_Pyrophosphatase"/>
</dbReference>
<comment type="caution">
    <text evidence="1">The sequence shown here is derived from an EMBL/GenBank/DDBJ whole genome shotgun (WGS) entry which is preliminary data.</text>
</comment>
<gene>
    <name evidence="1" type="ORF">HNQ81_003177</name>
</gene>
<reference evidence="1 2" key="1">
    <citation type="submission" date="2020-08" db="EMBL/GenBank/DDBJ databases">
        <title>Genomic Encyclopedia of Type Strains, Phase IV (KMG-IV): sequencing the most valuable type-strain genomes for metagenomic binning, comparative biology and taxonomic classification.</title>
        <authorList>
            <person name="Goeker M."/>
        </authorList>
    </citation>
    <scope>NUCLEOTIDE SEQUENCE [LARGE SCALE GENOMIC DNA]</scope>
    <source>
        <strain evidence="1 2">DSM 28570</strain>
    </source>
</reference>
<dbReference type="Pfam" id="PF12643">
    <property type="entry name" value="MazG-like"/>
    <property type="match status" value="1"/>
</dbReference>
<dbReference type="CDD" id="cd11537">
    <property type="entry name" value="NTP-PPase_RS21-C6_like"/>
    <property type="match status" value="1"/>
</dbReference>
<dbReference type="PANTHER" id="PTHR46523">
    <property type="entry name" value="DCTP PYROPHOSPHATASE 1"/>
    <property type="match status" value="1"/>
</dbReference>
<name>A0A840UWW0_9BACT</name>